<reference evidence="2 3" key="1">
    <citation type="submission" date="2019-09" db="EMBL/GenBank/DDBJ databases">
        <authorList>
            <person name="Chandra G."/>
            <person name="Truman W A."/>
        </authorList>
    </citation>
    <scope>NUCLEOTIDE SEQUENCE [LARGE SCALE GENOMIC DNA]</scope>
    <source>
        <strain evidence="2">PS880</strain>
    </source>
</reference>
<organism evidence="2 3">
    <name type="scientific">Pseudomonas fluorescens</name>
    <dbReference type="NCBI Taxonomy" id="294"/>
    <lineage>
        <taxon>Bacteria</taxon>
        <taxon>Pseudomonadati</taxon>
        <taxon>Pseudomonadota</taxon>
        <taxon>Gammaproteobacteria</taxon>
        <taxon>Pseudomonadales</taxon>
        <taxon>Pseudomonadaceae</taxon>
        <taxon>Pseudomonas</taxon>
    </lineage>
</organism>
<evidence type="ECO:0000313" key="3">
    <source>
        <dbReference type="Proteomes" id="UP000375525"/>
    </source>
</evidence>
<dbReference type="AlphaFoldDB" id="A0A5E7JBS9"/>
<dbReference type="Proteomes" id="UP000375525">
    <property type="component" value="Unassembled WGS sequence"/>
</dbReference>
<evidence type="ECO:0000259" key="1">
    <source>
        <dbReference type="Pfam" id="PF13744"/>
    </source>
</evidence>
<evidence type="ECO:0000313" key="2">
    <source>
        <dbReference type="EMBL" id="VVO86155.1"/>
    </source>
</evidence>
<sequence length="103" mass="11727">MMDHHDQPQRFTSVWDALEDSPQEAANMRLRSKLMVELCKTIRGWELSQKDASKRLNITQPRLNDVLNGKIDKFSLDALVNLSASAQLDVDICFPQAGHFQMA</sequence>
<dbReference type="OrthoDB" id="9788479at2"/>
<dbReference type="CDD" id="cd00093">
    <property type="entry name" value="HTH_XRE"/>
    <property type="match status" value="1"/>
</dbReference>
<name>A0A5E7JBS9_PSEFL</name>
<dbReference type="Pfam" id="PF13744">
    <property type="entry name" value="HTH_37"/>
    <property type="match status" value="1"/>
</dbReference>
<dbReference type="InterPro" id="IPR010982">
    <property type="entry name" value="Lambda_DNA-bd_dom_sf"/>
</dbReference>
<feature type="domain" description="HigA2-like helix-turn-helix" evidence="1">
    <location>
        <begin position="18"/>
        <end position="92"/>
    </location>
</feature>
<proteinExistence type="predicted"/>
<protein>
    <recommendedName>
        <fullName evidence="1">HigA2-like helix-turn-helix domain-containing protein</fullName>
    </recommendedName>
</protein>
<dbReference type="RefSeq" id="WP_150779630.1">
    <property type="nucleotide sequence ID" value="NZ_CABVIH010000008.1"/>
</dbReference>
<dbReference type="Gene3D" id="1.10.260.40">
    <property type="entry name" value="lambda repressor-like DNA-binding domains"/>
    <property type="match status" value="1"/>
</dbReference>
<accession>A0A5E7JBS9</accession>
<gene>
    <name evidence="2" type="ORF">PS880_02062</name>
</gene>
<dbReference type="EMBL" id="CABVIH010000008">
    <property type="protein sequence ID" value="VVO86155.1"/>
    <property type="molecule type" value="Genomic_DNA"/>
</dbReference>
<dbReference type="InterPro" id="IPR039554">
    <property type="entry name" value="HigA2-like_HTH"/>
</dbReference>
<dbReference type="InterPro" id="IPR001387">
    <property type="entry name" value="Cro/C1-type_HTH"/>
</dbReference>
<dbReference type="GO" id="GO:0003677">
    <property type="term" value="F:DNA binding"/>
    <property type="evidence" value="ECO:0007669"/>
    <property type="project" value="InterPro"/>
</dbReference>
<dbReference type="SUPFAM" id="SSF47413">
    <property type="entry name" value="lambda repressor-like DNA-binding domains"/>
    <property type="match status" value="1"/>
</dbReference>